<comment type="subcellular location">
    <subcellularLocation>
        <location evidence="1">Endoplasmic reticulum membrane</location>
        <topology evidence="1">Single-pass membrane protein</topology>
    </subcellularLocation>
</comment>
<dbReference type="Pfam" id="PF00262">
    <property type="entry name" value="Calreticulin"/>
    <property type="match status" value="1"/>
</dbReference>
<dbReference type="PANTHER" id="PTHR11073">
    <property type="entry name" value="CALRETICULIN AND CALNEXIN"/>
    <property type="match status" value="1"/>
</dbReference>
<dbReference type="InterPro" id="IPR001580">
    <property type="entry name" value="Calret/calnex"/>
</dbReference>
<evidence type="ECO:0000313" key="11">
    <source>
        <dbReference type="RefSeq" id="XP_013780185.1"/>
    </source>
</evidence>
<evidence type="ECO:0000256" key="8">
    <source>
        <dbReference type="RuleBase" id="RU362126"/>
    </source>
</evidence>
<keyword evidence="6" id="KW-0472">Membrane</keyword>
<keyword evidence="4 8" id="KW-0256">Endoplasmic reticulum</keyword>
<accession>A0ABM1BE73</accession>
<keyword evidence="10" id="KW-1185">Reference proteome</keyword>
<gene>
    <name evidence="11" type="primary">LOC106464579</name>
</gene>
<organism evidence="10 11">
    <name type="scientific">Limulus polyphemus</name>
    <name type="common">Atlantic horseshoe crab</name>
    <dbReference type="NCBI Taxonomy" id="6850"/>
    <lineage>
        <taxon>Eukaryota</taxon>
        <taxon>Metazoa</taxon>
        <taxon>Ecdysozoa</taxon>
        <taxon>Arthropoda</taxon>
        <taxon>Chelicerata</taxon>
        <taxon>Merostomata</taxon>
        <taxon>Xiphosura</taxon>
        <taxon>Limulidae</taxon>
        <taxon>Limulus</taxon>
    </lineage>
</organism>
<evidence type="ECO:0000256" key="1">
    <source>
        <dbReference type="ARBA" id="ARBA00004389"/>
    </source>
</evidence>
<evidence type="ECO:0000256" key="5">
    <source>
        <dbReference type="ARBA" id="ARBA00022989"/>
    </source>
</evidence>
<evidence type="ECO:0000256" key="6">
    <source>
        <dbReference type="ARBA" id="ARBA00023136"/>
    </source>
</evidence>
<keyword evidence="7 8" id="KW-0143">Chaperone</keyword>
<dbReference type="InterPro" id="IPR013320">
    <property type="entry name" value="ConA-like_dom_sf"/>
</dbReference>
<evidence type="ECO:0000256" key="4">
    <source>
        <dbReference type="ARBA" id="ARBA00022824"/>
    </source>
</evidence>
<evidence type="ECO:0000256" key="2">
    <source>
        <dbReference type="ARBA" id="ARBA00010983"/>
    </source>
</evidence>
<evidence type="ECO:0000256" key="3">
    <source>
        <dbReference type="ARBA" id="ARBA00022692"/>
    </source>
</evidence>
<keyword evidence="3" id="KW-0812">Transmembrane</keyword>
<keyword evidence="5" id="KW-1133">Transmembrane helix</keyword>
<comment type="similarity">
    <text evidence="2 8">Belongs to the calreticulin family.</text>
</comment>
<sequence>MWQKVLWSDETKIELFGLNDKWYVWQKPNTAHDLVHFIFRHKNPNNGTVEEKHWKKSSSVSNLDVIFKDKKPHLFTLKITPDNQFEVLVDKKSIQKGSLLEDMDPPVNPLAEIDDPSDTKPEDWDEREKIPDPNAEKPDDWDEDVLRLIPDPNARKPKGWLDEEPEFIPDPNARKPADWDNDMDGEWEAPFISFLRQPQKPALADAIWVLGDCGRQEFITENVQHVLDGGFQHVLDGGSLLQRMPWQQGTDFADMCNVYVDYKSKKYVDPVIVFDSYQ</sequence>
<evidence type="ECO:0000313" key="10">
    <source>
        <dbReference type="Proteomes" id="UP000694941"/>
    </source>
</evidence>
<dbReference type="Proteomes" id="UP000694941">
    <property type="component" value="Unplaced"/>
</dbReference>
<dbReference type="SUPFAM" id="SSF63887">
    <property type="entry name" value="P-domain of calnexin/calreticulin"/>
    <property type="match status" value="1"/>
</dbReference>
<evidence type="ECO:0000256" key="7">
    <source>
        <dbReference type="ARBA" id="ARBA00023186"/>
    </source>
</evidence>
<dbReference type="SUPFAM" id="SSF49899">
    <property type="entry name" value="Concanavalin A-like lectins/glucanases"/>
    <property type="match status" value="1"/>
</dbReference>
<feature type="compositionally biased region" description="Basic and acidic residues" evidence="9">
    <location>
        <begin position="117"/>
        <end position="138"/>
    </location>
</feature>
<dbReference type="PRINTS" id="PR00626">
    <property type="entry name" value="CALRETICULIN"/>
</dbReference>
<name>A0ABM1BE73_LIMPO</name>
<dbReference type="InterPro" id="IPR009033">
    <property type="entry name" value="Calreticulin/calnexin_P_dom_sf"/>
</dbReference>
<dbReference type="RefSeq" id="XP_013780185.1">
    <property type="nucleotide sequence ID" value="XM_013924731.1"/>
</dbReference>
<proteinExistence type="inferred from homology"/>
<feature type="region of interest" description="Disordered" evidence="9">
    <location>
        <begin position="156"/>
        <end position="178"/>
    </location>
</feature>
<reference evidence="11" key="1">
    <citation type="submission" date="2025-08" db="UniProtKB">
        <authorList>
            <consortium name="RefSeq"/>
        </authorList>
    </citation>
    <scope>IDENTIFICATION</scope>
    <source>
        <tissue evidence="11">Muscle</tissue>
    </source>
</reference>
<protein>
    <submittedName>
        <fullName evidence="11">Calnexin-like</fullName>
    </submittedName>
</protein>
<dbReference type="Gene3D" id="2.10.250.10">
    <property type="entry name" value="Calreticulin/calnexin, P domain"/>
    <property type="match status" value="1"/>
</dbReference>
<feature type="region of interest" description="Disordered" evidence="9">
    <location>
        <begin position="99"/>
        <end position="142"/>
    </location>
</feature>
<dbReference type="Gene3D" id="2.60.120.200">
    <property type="match status" value="1"/>
</dbReference>
<evidence type="ECO:0000256" key="9">
    <source>
        <dbReference type="SAM" id="MobiDB-lite"/>
    </source>
</evidence>
<dbReference type="GeneID" id="106464579"/>
<dbReference type="PANTHER" id="PTHR11073:SF1">
    <property type="entry name" value="CALNEXIN 14D-RELATED"/>
    <property type="match status" value="1"/>
</dbReference>